<sequence length="133" mass="14924">MFYDGKTAPEGCSFVPPYAIVAFARHAAFGSPHEFRMARPWDGRIGRRENMKANHSFVCFARPWVGLCLSAPVSSISEAVLALSMKRTLEMLMQQGKTGLPLFVLGSWAYSVLRHRLSDGWSVQRQIPEKIPL</sequence>
<reference evidence="1" key="2">
    <citation type="journal article" date="2021" name="PeerJ">
        <title>Extensive microbial diversity within the chicken gut microbiome revealed by metagenomics and culture.</title>
        <authorList>
            <person name="Gilroy R."/>
            <person name="Ravi A."/>
            <person name="Getino M."/>
            <person name="Pursley I."/>
            <person name="Horton D.L."/>
            <person name="Alikhan N.F."/>
            <person name="Baker D."/>
            <person name="Gharbi K."/>
            <person name="Hall N."/>
            <person name="Watson M."/>
            <person name="Adriaenssens E.M."/>
            <person name="Foster-Nyarko E."/>
            <person name="Jarju S."/>
            <person name="Secka A."/>
            <person name="Antonio M."/>
            <person name="Oren A."/>
            <person name="Chaudhuri R.R."/>
            <person name="La Ragione R."/>
            <person name="Hildebrand F."/>
            <person name="Pallen M.J."/>
        </authorList>
    </citation>
    <scope>NUCLEOTIDE SEQUENCE</scope>
    <source>
        <strain evidence="1">ChiHile30-977</strain>
    </source>
</reference>
<dbReference type="AlphaFoldDB" id="A0A9D1CJG6"/>
<comment type="caution">
    <text evidence="1">The sequence shown here is derived from an EMBL/GenBank/DDBJ whole genome shotgun (WGS) entry which is preliminary data.</text>
</comment>
<gene>
    <name evidence="1" type="ORF">IAA66_09505</name>
</gene>
<name>A0A9D1CJG6_9FIRM</name>
<evidence type="ECO:0000313" key="2">
    <source>
        <dbReference type="Proteomes" id="UP000886819"/>
    </source>
</evidence>
<protein>
    <submittedName>
        <fullName evidence="1">Uncharacterized protein</fullName>
    </submittedName>
</protein>
<proteinExistence type="predicted"/>
<reference evidence="1" key="1">
    <citation type="submission" date="2020-10" db="EMBL/GenBank/DDBJ databases">
        <authorList>
            <person name="Gilroy R."/>
        </authorList>
    </citation>
    <scope>NUCLEOTIDE SEQUENCE</scope>
    <source>
        <strain evidence="1">ChiHile30-977</strain>
    </source>
</reference>
<organism evidence="1 2">
    <name type="scientific">Candidatus Avichristensenella intestinipullorum</name>
    <dbReference type="NCBI Taxonomy" id="2840693"/>
    <lineage>
        <taxon>Bacteria</taxon>
        <taxon>Bacillati</taxon>
        <taxon>Bacillota</taxon>
        <taxon>Clostridia</taxon>
        <taxon>Candidatus Avichristensenella</taxon>
    </lineage>
</organism>
<accession>A0A9D1CJG6</accession>
<dbReference type="EMBL" id="DVFI01000127">
    <property type="protein sequence ID" value="HIQ63800.1"/>
    <property type="molecule type" value="Genomic_DNA"/>
</dbReference>
<dbReference type="Proteomes" id="UP000886819">
    <property type="component" value="Unassembled WGS sequence"/>
</dbReference>
<evidence type="ECO:0000313" key="1">
    <source>
        <dbReference type="EMBL" id="HIQ63800.1"/>
    </source>
</evidence>